<dbReference type="Pfam" id="PF02272">
    <property type="entry name" value="DHHA1"/>
    <property type="match status" value="1"/>
</dbReference>
<evidence type="ECO:0000259" key="2">
    <source>
        <dbReference type="Pfam" id="PF02272"/>
    </source>
</evidence>
<feature type="domain" description="DDH" evidence="1">
    <location>
        <begin position="14"/>
        <end position="149"/>
    </location>
</feature>
<keyword evidence="4" id="KW-1185">Reference proteome</keyword>
<dbReference type="EMBL" id="CP146843">
    <property type="protein sequence ID" value="WYY26566.1"/>
    <property type="molecule type" value="Genomic_DNA"/>
</dbReference>
<dbReference type="Gene3D" id="3.90.1640.10">
    <property type="entry name" value="inorganic pyrophosphatase (n-terminal core)"/>
    <property type="match status" value="1"/>
</dbReference>
<evidence type="ECO:0000313" key="3">
    <source>
        <dbReference type="EMBL" id="WYY26566.1"/>
    </source>
</evidence>
<gene>
    <name evidence="3" type="ORF">AshY1_04590</name>
</gene>
<protein>
    <submittedName>
        <fullName evidence="3">3'-to-5' oligoribonuclease A</fullName>
    </submittedName>
</protein>
<dbReference type="SUPFAM" id="SSF64182">
    <property type="entry name" value="DHH phosphoesterases"/>
    <property type="match status" value="1"/>
</dbReference>
<dbReference type="Proteomes" id="UP001484199">
    <property type="component" value="Chromosome"/>
</dbReference>
<evidence type="ECO:0000313" key="4">
    <source>
        <dbReference type="Proteomes" id="UP001484199"/>
    </source>
</evidence>
<dbReference type="RefSeq" id="WP_341266464.1">
    <property type="nucleotide sequence ID" value="NZ_CP146843.1"/>
</dbReference>
<organism evidence="3 4">
    <name type="scientific">Ash yellows phytoplasma</name>
    <dbReference type="NCBI Taxonomy" id="35780"/>
    <lineage>
        <taxon>Bacteria</taxon>
        <taxon>Bacillati</taxon>
        <taxon>Mycoplasmatota</taxon>
        <taxon>Mollicutes</taxon>
        <taxon>Acholeplasmatales</taxon>
        <taxon>Acholeplasmataceae</taxon>
        <taxon>Candidatus Phytoplasma</taxon>
        <taxon>16SrVII (Ash yellows group)</taxon>
    </lineage>
</organism>
<feature type="domain" description="DHHA1" evidence="2">
    <location>
        <begin position="222"/>
        <end position="306"/>
    </location>
</feature>
<dbReference type="Pfam" id="PF01368">
    <property type="entry name" value="DHH"/>
    <property type="match status" value="1"/>
</dbReference>
<dbReference type="InterPro" id="IPR051319">
    <property type="entry name" value="Oligoribo/pAp-PDE_c-di-AMP_PDE"/>
</dbReference>
<name>A0ABZ2U8J2_ASHYP</name>
<proteinExistence type="predicted"/>
<accession>A0ABZ2U8J2</accession>
<dbReference type="PANTHER" id="PTHR47618:SF1">
    <property type="entry name" value="BIFUNCTIONAL OLIGORIBONUCLEASE AND PAP PHOSPHATASE NRNA"/>
    <property type="match status" value="1"/>
</dbReference>
<dbReference type="Gene3D" id="3.10.310.30">
    <property type="match status" value="1"/>
</dbReference>
<dbReference type="InterPro" id="IPR003156">
    <property type="entry name" value="DHHA1_dom"/>
</dbReference>
<dbReference type="PANTHER" id="PTHR47618">
    <property type="entry name" value="BIFUNCTIONAL OLIGORIBONUCLEASE AND PAP PHOSPHATASE NRNA"/>
    <property type="match status" value="1"/>
</dbReference>
<reference evidence="3" key="1">
    <citation type="submission" date="2024-03" db="EMBL/GenBank/DDBJ databases">
        <title>The Complete Genome of 'Candidatus Phytoplasma fraxini' AshY1 from the Ash Yellows Group.</title>
        <authorList>
            <person name="Boehm J.W."/>
            <person name="Huettel B."/>
            <person name="Schneider B."/>
            <person name="Kube M."/>
        </authorList>
    </citation>
    <scope>NUCLEOTIDE SEQUENCE [LARGE SCALE GENOMIC DNA]</scope>
    <source>
        <strain evidence="3">AshY1</strain>
    </source>
</reference>
<evidence type="ECO:0000259" key="1">
    <source>
        <dbReference type="Pfam" id="PF01368"/>
    </source>
</evidence>
<sequence length="317" mass="36777">MEFIRKQIEKFNIIIIHGHKRPDGDCYGSQLGLKDIIKTNYPDKRVYVVGDEEKKISFLGNMDKITDDVYKDALVFIVDCGNSSNISDNRYKLGKMSIRIDHHLFLNKIADYEWIDSNFASCSEMIYYFKKFHNYKLTKKGALPIYTGIVTDTDNFRFERVNEKTFQYAIDLLQYGLNVFDIDKQIHSQSVNLLKFKGYVCSNFIIDGGFIYFKFCEETLEKFNLTIEEAFSIVNVLNYIENNPVWGFILKLKNGCYKISIRSSRFDVFSIAYKFGGGGHKKACGIFVKNEDVMNKVIQAIKESIKDFNSQQQILST</sequence>
<dbReference type="InterPro" id="IPR038763">
    <property type="entry name" value="DHH_sf"/>
</dbReference>
<dbReference type="InterPro" id="IPR001667">
    <property type="entry name" value="DDH_dom"/>
</dbReference>